<evidence type="ECO:0000256" key="6">
    <source>
        <dbReference type="ARBA" id="ARBA00022490"/>
    </source>
</evidence>
<comment type="pathway">
    <text evidence="2 12">Carbohydrate degradation; glycolysis; D-glyceraldehyde 3-phosphate and glycerone phosphate from D-glucose: step 2/4.</text>
</comment>
<evidence type="ECO:0000256" key="11">
    <source>
        <dbReference type="ARBA" id="ARBA00029321"/>
    </source>
</evidence>
<dbReference type="SUPFAM" id="SSF51182">
    <property type="entry name" value="RmlC-like cupins"/>
    <property type="match status" value="1"/>
</dbReference>
<feature type="domain" description="Glucose-6-phosphate isomerase prokaryote" evidence="14">
    <location>
        <begin position="27"/>
        <end position="194"/>
    </location>
</feature>
<accession>A0A508X0V6</accession>
<evidence type="ECO:0000256" key="9">
    <source>
        <dbReference type="ARBA" id="ARBA00023152"/>
    </source>
</evidence>
<keyword evidence="7 12" id="KW-0479">Metal-binding</keyword>
<evidence type="ECO:0000256" key="3">
    <source>
        <dbReference type="ARBA" id="ARBA00006542"/>
    </source>
</evidence>
<dbReference type="EC" id="5.3.1.9" evidence="12"/>
<dbReference type="GO" id="GO:0006096">
    <property type="term" value="P:glycolytic process"/>
    <property type="evidence" value="ECO:0007669"/>
    <property type="project" value="UniProtKB-UniRule"/>
</dbReference>
<dbReference type="InterPro" id="IPR016758">
    <property type="entry name" value="G6P_isomerase_archaea/bacteria"/>
</dbReference>
<dbReference type="EMBL" id="NBUC01000112">
    <property type="protein sequence ID" value="PLT99323.1"/>
    <property type="molecule type" value="Genomic_DNA"/>
</dbReference>
<comment type="subunit">
    <text evidence="4 12 13">Homodimer.</text>
</comment>
<feature type="binding site" evidence="12">
    <location>
        <position position="101"/>
    </location>
    <ligand>
        <name>Fe cation</name>
        <dbReference type="ChEBI" id="CHEBI:24875"/>
    </ligand>
</feature>
<keyword evidence="17" id="KW-1185">Reference proteome</keyword>
<dbReference type="GO" id="GO:0005506">
    <property type="term" value="F:iron ion binding"/>
    <property type="evidence" value="ECO:0007669"/>
    <property type="project" value="UniProtKB-UniRule"/>
</dbReference>
<comment type="subcellular location">
    <subcellularLocation>
        <location evidence="1 12 13">Cytoplasm</location>
    </subcellularLocation>
</comment>
<evidence type="ECO:0000256" key="12">
    <source>
        <dbReference type="HAMAP-Rule" id="MF_01410"/>
    </source>
</evidence>
<evidence type="ECO:0000313" key="17">
    <source>
        <dbReference type="Proteomes" id="UP001190825"/>
    </source>
</evidence>
<protein>
    <recommendedName>
        <fullName evidence="12">Glucose-6-phosphate isomerase</fullName>
        <shortName evidence="12">GPI</shortName>
        <ecNumber evidence="12">5.3.1.9</ecNumber>
    </recommendedName>
    <alternativeName>
        <fullName evidence="12">Phosphoglucose isomerase</fullName>
        <shortName evidence="12">PGI</shortName>
    </alternativeName>
    <alternativeName>
        <fullName evidence="12">Phosphohexose isomerase</fullName>
        <shortName evidence="12">PHI</shortName>
    </alternativeName>
</protein>
<evidence type="ECO:0000256" key="4">
    <source>
        <dbReference type="ARBA" id="ARBA00011738"/>
    </source>
</evidence>
<comment type="similarity">
    <text evidence="3 12 13">Belongs to the archaeal-type GPI family.</text>
</comment>
<evidence type="ECO:0000259" key="14">
    <source>
        <dbReference type="Pfam" id="PF06560"/>
    </source>
</evidence>
<dbReference type="UniPathway" id="UPA00109">
    <property type="reaction ID" value="UER00181"/>
</dbReference>
<proteinExistence type="inferred from homology"/>
<dbReference type="EMBL" id="CABFNB010000093">
    <property type="protein sequence ID" value="VTZ61593.1"/>
    <property type="molecule type" value="Genomic_DNA"/>
</dbReference>
<organism evidence="16">
    <name type="scientific">Sinorhizobium medicae</name>
    <dbReference type="NCBI Taxonomy" id="110321"/>
    <lineage>
        <taxon>Bacteria</taxon>
        <taxon>Pseudomonadati</taxon>
        <taxon>Pseudomonadota</taxon>
        <taxon>Alphaproteobacteria</taxon>
        <taxon>Hyphomicrobiales</taxon>
        <taxon>Rhizobiaceae</taxon>
        <taxon>Sinorhizobium/Ensifer group</taxon>
        <taxon>Sinorhizobium</taxon>
    </lineage>
</organism>
<feature type="binding site" evidence="12">
    <location>
        <position position="140"/>
    </location>
    <ligand>
        <name>Fe cation</name>
        <dbReference type="ChEBI" id="CHEBI:24875"/>
    </ligand>
</feature>
<evidence type="ECO:0000256" key="8">
    <source>
        <dbReference type="ARBA" id="ARBA00023004"/>
    </source>
</evidence>
<comment type="catalytic activity">
    <reaction evidence="11 12 13">
        <text>alpha-D-glucose 6-phosphate = beta-D-fructose 6-phosphate</text>
        <dbReference type="Rhea" id="RHEA:11816"/>
        <dbReference type="ChEBI" id="CHEBI:57634"/>
        <dbReference type="ChEBI" id="CHEBI:58225"/>
        <dbReference type="EC" id="5.3.1.9"/>
    </reaction>
</comment>
<feature type="binding site" evidence="12">
    <location>
        <position position="92"/>
    </location>
    <ligand>
        <name>Fe cation</name>
        <dbReference type="ChEBI" id="CHEBI:24875"/>
    </ligand>
</feature>
<dbReference type="RefSeq" id="WP_012066686.1">
    <property type="nucleotide sequence ID" value="NZ_ATYC01000022.1"/>
</dbReference>
<dbReference type="PIRSF" id="PIRSF019325">
    <property type="entry name" value="Glucose-6-phosphate_isomerase"/>
    <property type="match status" value="1"/>
</dbReference>
<evidence type="ECO:0000256" key="1">
    <source>
        <dbReference type="ARBA" id="ARBA00004496"/>
    </source>
</evidence>
<evidence type="ECO:0000256" key="5">
    <source>
        <dbReference type="ARBA" id="ARBA00022432"/>
    </source>
</evidence>
<reference evidence="15 17" key="2">
    <citation type="journal article" date="2018" name="FEMS Microbiol. Ecol.">
        <title>Co-invading symbiotic mutualists of Medicago polymorpha retain high ancestral diversity and contain diverse accessory genomes.</title>
        <authorList>
            <person name="Porter S.S."/>
            <person name="Faber-Hammond J.J."/>
            <person name="Friesen M.L."/>
        </authorList>
    </citation>
    <scope>NUCLEOTIDE SEQUENCE [LARGE SCALE GENOMIC DNA]</scope>
    <source>
        <strain evidence="15 17">Str16</strain>
    </source>
</reference>
<name>A0A508X0V6_9HYPH</name>
<reference evidence="15" key="1">
    <citation type="submission" date="2017-04" db="EMBL/GenBank/DDBJ databases">
        <authorList>
            <person name="Porter S."/>
            <person name="Friesen M.L."/>
            <person name="Faber-Hammond J."/>
        </authorList>
    </citation>
    <scope>NUCLEOTIDE SEQUENCE</scope>
    <source>
        <strain evidence="15">Str16</strain>
    </source>
</reference>
<dbReference type="AlphaFoldDB" id="A0A508X0V6"/>
<dbReference type="HAMAP" id="MF_01410">
    <property type="entry name" value="G6P_isomerase_arch"/>
    <property type="match status" value="1"/>
</dbReference>
<dbReference type="Proteomes" id="UP001190825">
    <property type="component" value="Unassembled WGS sequence"/>
</dbReference>
<keyword evidence="6 12" id="KW-0963">Cytoplasm</keyword>
<dbReference type="SMR" id="A0A508X0V6"/>
<dbReference type="Gene3D" id="2.60.120.10">
    <property type="entry name" value="Jelly Rolls"/>
    <property type="match status" value="1"/>
</dbReference>
<evidence type="ECO:0000256" key="7">
    <source>
        <dbReference type="ARBA" id="ARBA00022723"/>
    </source>
</evidence>
<feature type="binding site" evidence="12">
    <location>
        <position position="94"/>
    </location>
    <ligand>
        <name>Fe cation</name>
        <dbReference type="ChEBI" id="CHEBI:24875"/>
    </ligand>
</feature>
<evidence type="ECO:0000256" key="13">
    <source>
        <dbReference type="PIRNR" id="PIRNR019325"/>
    </source>
</evidence>
<dbReference type="OMA" id="WAHRTVN"/>
<dbReference type="Proteomes" id="UP000507954">
    <property type="component" value="Unassembled WGS sequence"/>
</dbReference>
<gene>
    <name evidence="12 16" type="primary">pgiA</name>
    <name evidence="15" type="ORF">BMJ33_23925</name>
    <name evidence="16" type="ORF">EMEDMD4_280120</name>
</gene>
<dbReference type="Pfam" id="PF06560">
    <property type="entry name" value="GPI"/>
    <property type="match status" value="1"/>
</dbReference>
<keyword evidence="8 12" id="KW-0408">Iron</keyword>
<dbReference type="InterPro" id="IPR014710">
    <property type="entry name" value="RmlC-like_jellyroll"/>
</dbReference>
<dbReference type="GO" id="GO:0005737">
    <property type="term" value="C:cytoplasm"/>
    <property type="evidence" value="ECO:0007669"/>
    <property type="project" value="UniProtKB-SubCell"/>
</dbReference>
<reference evidence="16" key="3">
    <citation type="submission" date="2019-06" db="EMBL/GenBank/DDBJ databases">
        <authorList>
            <person name="Le Quere A."/>
            <person name="Colella S."/>
        </authorList>
    </citation>
    <scope>NUCLEOTIDE SEQUENCE</scope>
    <source>
        <strain evidence="16">EmedicaeMD41</strain>
    </source>
</reference>
<evidence type="ECO:0000256" key="10">
    <source>
        <dbReference type="ARBA" id="ARBA00023235"/>
    </source>
</evidence>
<evidence type="ECO:0000256" key="2">
    <source>
        <dbReference type="ARBA" id="ARBA00004926"/>
    </source>
</evidence>
<keyword evidence="9 12" id="KW-0324">Glycolysis</keyword>
<sequence length="214" mass="23911">MTKLFEPAACQVDLRTGAMSAATGAYQKRFRDLAGLYADEAAFSAMRENWNDTVVYEVSEFRPNERSGDLIFGTTRMLPGKVGDEYFVTRGHIHRQSDRPEIYYGQKGSGLMLLESPEGEVRIVAIDARTVCYVPPYWIHRSVNIGGEELVMLFCYPADSGQDYDCIAKAGGMRVRIVDDGEGGWKQVDNSSWRKRDAATIAALYGLEKKEKSA</sequence>
<dbReference type="CDD" id="cd02218">
    <property type="entry name" value="cupin_PGI"/>
    <property type="match status" value="1"/>
</dbReference>
<evidence type="ECO:0000313" key="16">
    <source>
        <dbReference type="EMBL" id="VTZ61593.1"/>
    </source>
</evidence>
<dbReference type="GO" id="GO:0006094">
    <property type="term" value="P:gluconeogenesis"/>
    <property type="evidence" value="ECO:0007669"/>
    <property type="project" value="UniProtKB-UniRule"/>
</dbReference>
<keyword evidence="10 12" id="KW-0413">Isomerase</keyword>
<evidence type="ECO:0000313" key="15">
    <source>
        <dbReference type="EMBL" id="PLT99323.1"/>
    </source>
</evidence>
<dbReference type="GeneID" id="61611297"/>
<dbReference type="InterPro" id="IPR011051">
    <property type="entry name" value="RmlC_Cupin_sf"/>
</dbReference>
<dbReference type="GO" id="GO:0004347">
    <property type="term" value="F:glucose-6-phosphate isomerase activity"/>
    <property type="evidence" value="ECO:0007669"/>
    <property type="project" value="UniProtKB-UniRule"/>
</dbReference>
<keyword evidence="5 12" id="KW-0312">Gluconeogenesis</keyword>
<dbReference type="InterPro" id="IPR010551">
    <property type="entry name" value="G6P_isomerase_prok"/>
</dbReference>